<dbReference type="Proteomes" id="UP001311915">
    <property type="component" value="Unassembled WGS sequence"/>
</dbReference>
<sequence>MTNSSQINVGKVSAATTSIAPNRSTTALAPAEKPAKFSGVDFKRWHKKIFFYLTTLSLQRFINENILVMSDETLSEEQFLVTEAWTHSDFLCKNYILCGL</sequence>
<dbReference type="EMBL" id="JAWPEI010000006">
    <property type="protein sequence ID" value="KAK4723895.1"/>
    <property type="molecule type" value="Genomic_DNA"/>
</dbReference>
<keyword evidence="2" id="KW-1185">Reference proteome</keyword>
<name>A0AAV9LDX4_9SOLN</name>
<gene>
    <name evidence="1" type="ORF">R3W88_026674</name>
</gene>
<reference evidence="1 2" key="1">
    <citation type="submission" date="2023-10" db="EMBL/GenBank/DDBJ databases">
        <title>Genome-Wide Identification Analysis in wild type Solanum Pinnatisectum Reveals Some Genes Defensing Phytophthora Infestans.</title>
        <authorList>
            <person name="Sun C."/>
        </authorList>
    </citation>
    <scope>NUCLEOTIDE SEQUENCE [LARGE SCALE GENOMIC DNA]</scope>
    <source>
        <strain evidence="1">LQN</strain>
        <tissue evidence="1">Leaf</tissue>
    </source>
</reference>
<evidence type="ECO:0000313" key="2">
    <source>
        <dbReference type="Proteomes" id="UP001311915"/>
    </source>
</evidence>
<organism evidence="1 2">
    <name type="scientific">Solanum pinnatisectum</name>
    <name type="common">tansyleaf nightshade</name>
    <dbReference type="NCBI Taxonomy" id="50273"/>
    <lineage>
        <taxon>Eukaryota</taxon>
        <taxon>Viridiplantae</taxon>
        <taxon>Streptophyta</taxon>
        <taxon>Embryophyta</taxon>
        <taxon>Tracheophyta</taxon>
        <taxon>Spermatophyta</taxon>
        <taxon>Magnoliopsida</taxon>
        <taxon>eudicotyledons</taxon>
        <taxon>Gunneridae</taxon>
        <taxon>Pentapetalae</taxon>
        <taxon>asterids</taxon>
        <taxon>lamiids</taxon>
        <taxon>Solanales</taxon>
        <taxon>Solanaceae</taxon>
        <taxon>Solanoideae</taxon>
        <taxon>Solaneae</taxon>
        <taxon>Solanum</taxon>
    </lineage>
</organism>
<evidence type="ECO:0000313" key="1">
    <source>
        <dbReference type="EMBL" id="KAK4723895.1"/>
    </source>
</evidence>
<proteinExistence type="predicted"/>
<protein>
    <submittedName>
        <fullName evidence="1">Uncharacterized protein</fullName>
    </submittedName>
</protein>
<comment type="caution">
    <text evidence="1">The sequence shown here is derived from an EMBL/GenBank/DDBJ whole genome shotgun (WGS) entry which is preliminary data.</text>
</comment>
<accession>A0AAV9LDX4</accession>
<dbReference type="AlphaFoldDB" id="A0AAV9LDX4"/>